<evidence type="ECO:0000313" key="9">
    <source>
        <dbReference type="EMBL" id="CAH1790930.1"/>
    </source>
</evidence>
<organism evidence="9 10">
    <name type="scientific">Owenia fusiformis</name>
    <name type="common">Polychaete worm</name>
    <dbReference type="NCBI Taxonomy" id="6347"/>
    <lineage>
        <taxon>Eukaryota</taxon>
        <taxon>Metazoa</taxon>
        <taxon>Spiralia</taxon>
        <taxon>Lophotrochozoa</taxon>
        <taxon>Annelida</taxon>
        <taxon>Polychaeta</taxon>
        <taxon>Sedentaria</taxon>
        <taxon>Canalipalpata</taxon>
        <taxon>Sabellida</taxon>
        <taxon>Oweniida</taxon>
        <taxon>Oweniidae</taxon>
        <taxon>Owenia</taxon>
    </lineage>
</organism>
<keyword evidence="4" id="KW-0732">Signal</keyword>
<dbReference type="Pfam" id="PF00629">
    <property type="entry name" value="MAM"/>
    <property type="match status" value="1"/>
</dbReference>
<evidence type="ECO:0000256" key="4">
    <source>
        <dbReference type="ARBA" id="ARBA00022729"/>
    </source>
</evidence>
<dbReference type="Gene3D" id="2.60.40.180">
    <property type="entry name" value="Transthyretin/hydroxyisourate hydrolase domain"/>
    <property type="match status" value="1"/>
</dbReference>
<evidence type="ECO:0000313" key="10">
    <source>
        <dbReference type="Proteomes" id="UP000749559"/>
    </source>
</evidence>
<dbReference type="Pfam" id="PF00024">
    <property type="entry name" value="PAN_1"/>
    <property type="match status" value="1"/>
</dbReference>
<dbReference type="Gene3D" id="3.50.4.10">
    <property type="entry name" value="Hepatocyte Growth Factor"/>
    <property type="match status" value="1"/>
</dbReference>
<comment type="similarity">
    <text evidence="2">Belongs to the HHIP family.</text>
</comment>
<gene>
    <name evidence="9" type="ORF">OFUS_LOCUS16081</name>
</gene>
<keyword evidence="5" id="KW-1015">Disulfide bond</keyword>
<dbReference type="SMART" id="SM00473">
    <property type="entry name" value="PAN_AP"/>
    <property type="match status" value="1"/>
</dbReference>
<dbReference type="SUPFAM" id="SSF49472">
    <property type="entry name" value="Transthyretin (synonym: prealbumin)"/>
    <property type="match status" value="1"/>
</dbReference>
<sequence length="1019" mass="113467">MKNGESMKSGHTDAVTLLQILGIICVNLTLIQCHPQCLDFRPPFQQEKLSPFCANYKEFGCCTGSKDRQIQEQYEETVKKLKAENLHHCNQYLEDILCQACSPYAAHSYASESNPNAPPRELPGLCRTYCNDFYNACKDIVKHITNSSIILQSLSSADQFCEFNAIPDVDYCFPELLSNPILTKKVTNNATTVKGCLCLEEFASELRQPLLMRHANDDTERIFIGKQLGLVYIFYKNKTKIEEPFLNITEIVLTTSREGDERGFLGMTFHPNYTTNRKLYIFYSTKSKGGDHTTVISEMLVQANNPNKVDANSERIILKIEQPNWNHNGGEILFGDDGYLYLFIGDGGGSGDRDDNAQNKFSLLGKVLRINIDTRDPNIPYTIPADNPFIRDNLARPEIYAYGIRNIWRCGKDRGEKGTGVNKGRIICGDVGQDAYEEIDIIEPGGNFGWNSREGFECFRDDLCGKIEVLPIHAYPHSMGKSVTGGHIYRGCQNPNLEGMYIYGDFVTGRIWKMIEDPTTGQWDNSEVTMCGPDVCFNGLVGTYEPNILSFGEDQDGELYILTTDFASSTSASGKVYKIVDPIRRGDPESCGGGPVTWKPTPTTTDFQCDFEKGTCGLKFDNISPSGKQLPIDGFHWQRHKGATRTEGTGPEGDHTKTDASGYYLYTEASSPAVQDDVARAIVQLNLPTPSKGSLDFYYHAFGENIAAFRVYSQQGSLIDILLAVVGAQDNTQWRYAKFPLEASVSNLEIVFEVVRGASWKGDIAIDDITITFQDDSSDKSTTRKSPPITTKPTITDVYIAGEHWRAYPGQYLPGYNDVTEYRLSLEDCLKLCVEISSMNCQSVDYVTSHNECILADTNQHDPRLRSGLGNHDDITYYERLQSGPTTTTPIPPENPSAVPPTMYHNVQLTVNNALSGSAAQELTVITSCYYTATTGTVDLGQEETDFNGEIQYRIPIKAGEGISCKLQLSSGAFFRDRGEHCVFPYIEVLVEMADDKTPLFDSLAIVMSTYGYTVYTTA</sequence>
<evidence type="ECO:0000256" key="2">
    <source>
        <dbReference type="ARBA" id="ARBA00010658"/>
    </source>
</evidence>
<dbReference type="Pfam" id="PF03024">
    <property type="entry name" value="Folate_rec"/>
    <property type="match status" value="1"/>
</dbReference>
<dbReference type="InterPro" id="IPR036817">
    <property type="entry name" value="Transthyretin/HIU_hydrolase_sf"/>
</dbReference>
<dbReference type="InterPro" id="IPR012938">
    <property type="entry name" value="Glc/Sorbosone_DH"/>
</dbReference>
<dbReference type="Gene3D" id="2.120.10.30">
    <property type="entry name" value="TolB, C-terminal domain"/>
    <property type="match status" value="1"/>
</dbReference>
<dbReference type="PROSITE" id="PS50948">
    <property type="entry name" value="PAN"/>
    <property type="match status" value="1"/>
</dbReference>
<dbReference type="CDD" id="cd01099">
    <property type="entry name" value="PAN_AP_HGF"/>
    <property type="match status" value="1"/>
</dbReference>
<dbReference type="Pfam" id="PF07995">
    <property type="entry name" value="GSDH"/>
    <property type="match status" value="1"/>
</dbReference>
<feature type="domain" description="MAM" evidence="7">
    <location>
        <begin position="607"/>
        <end position="772"/>
    </location>
</feature>
<evidence type="ECO:0000259" key="7">
    <source>
        <dbReference type="PROSITE" id="PS50060"/>
    </source>
</evidence>
<accession>A0A8S4PBA1</accession>
<dbReference type="GO" id="GO:0016020">
    <property type="term" value="C:membrane"/>
    <property type="evidence" value="ECO:0007669"/>
    <property type="project" value="InterPro"/>
</dbReference>
<dbReference type="InterPro" id="IPR000998">
    <property type="entry name" value="MAM_dom"/>
</dbReference>
<dbReference type="InterPro" id="IPR011041">
    <property type="entry name" value="Quinoprot_gluc/sorb_DH_b-prop"/>
</dbReference>
<dbReference type="InterPro" id="IPR018143">
    <property type="entry name" value="Folate_rcpt-like"/>
</dbReference>
<dbReference type="EMBL" id="CAIIXF020000008">
    <property type="protein sequence ID" value="CAH1790930.1"/>
    <property type="molecule type" value="Genomic_DNA"/>
</dbReference>
<comment type="caution">
    <text evidence="9">The sequence shown here is derived from an EMBL/GenBank/DDBJ whole genome shotgun (WGS) entry which is preliminary data.</text>
</comment>
<feature type="domain" description="Apple" evidence="8">
    <location>
        <begin position="800"/>
        <end position="882"/>
    </location>
</feature>
<dbReference type="SUPFAM" id="SSF49899">
    <property type="entry name" value="Concanavalin A-like lectins/glucanases"/>
    <property type="match status" value="1"/>
</dbReference>
<dbReference type="PROSITE" id="PS50060">
    <property type="entry name" value="MAM_2"/>
    <property type="match status" value="1"/>
</dbReference>
<evidence type="ECO:0000256" key="1">
    <source>
        <dbReference type="ARBA" id="ARBA00004613"/>
    </source>
</evidence>
<evidence type="ECO:0000256" key="3">
    <source>
        <dbReference type="ARBA" id="ARBA00022525"/>
    </source>
</evidence>
<dbReference type="SUPFAM" id="SSF50952">
    <property type="entry name" value="Soluble quinoprotein glucose dehydrogenase"/>
    <property type="match status" value="1"/>
</dbReference>
<proteinExistence type="inferred from homology"/>
<name>A0A8S4PBA1_OWEFU</name>
<comment type="subcellular location">
    <subcellularLocation>
        <location evidence="1">Secreted</location>
    </subcellularLocation>
</comment>
<dbReference type="Proteomes" id="UP000749559">
    <property type="component" value="Unassembled WGS sequence"/>
</dbReference>
<dbReference type="PANTHER" id="PTHR19328">
    <property type="entry name" value="HEDGEHOG-INTERACTING PROTEIN"/>
    <property type="match status" value="1"/>
</dbReference>
<dbReference type="InterPro" id="IPR011042">
    <property type="entry name" value="6-blade_b-propeller_TolB-like"/>
</dbReference>
<evidence type="ECO:0000256" key="6">
    <source>
        <dbReference type="ARBA" id="ARBA00023180"/>
    </source>
</evidence>
<protein>
    <submittedName>
        <fullName evidence="9">Uncharacterized protein</fullName>
    </submittedName>
</protein>
<dbReference type="SMART" id="SM00137">
    <property type="entry name" value="MAM"/>
    <property type="match status" value="1"/>
</dbReference>
<dbReference type="PANTHER" id="PTHR19328:SF75">
    <property type="entry name" value="ALDOSE SUGAR DEHYDROGENASE YLII"/>
    <property type="match status" value="1"/>
</dbReference>
<dbReference type="InterPro" id="IPR003609">
    <property type="entry name" value="Pan_app"/>
</dbReference>
<keyword evidence="6" id="KW-0325">Glycoprotein</keyword>
<dbReference type="InterPro" id="IPR013320">
    <property type="entry name" value="ConA-like_dom_sf"/>
</dbReference>
<dbReference type="Gene3D" id="2.60.120.200">
    <property type="match status" value="1"/>
</dbReference>
<dbReference type="CDD" id="cd06263">
    <property type="entry name" value="MAM"/>
    <property type="match status" value="1"/>
</dbReference>
<dbReference type="AlphaFoldDB" id="A0A8S4PBA1"/>
<reference evidence="9" key="1">
    <citation type="submission" date="2022-03" db="EMBL/GenBank/DDBJ databases">
        <authorList>
            <person name="Martin C."/>
        </authorList>
    </citation>
    <scope>NUCLEOTIDE SEQUENCE</scope>
</reference>
<dbReference type="SUPFAM" id="SSF57414">
    <property type="entry name" value="Hairpin loop containing domain-like"/>
    <property type="match status" value="1"/>
</dbReference>
<evidence type="ECO:0000259" key="8">
    <source>
        <dbReference type="PROSITE" id="PS50948"/>
    </source>
</evidence>
<keyword evidence="10" id="KW-1185">Reference proteome</keyword>
<evidence type="ECO:0000256" key="5">
    <source>
        <dbReference type="ARBA" id="ARBA00023157"/>
    </source>
</evidence>
<dbReference type="OrthoDB" id="10266706at2759"/>
<keyword evidence="3" id="KW-0964">Secreted</keyword>
<dbReference type="GO" id="GO:0005576">
    <property type="term" value="C:extracellular region"/>
    <property type="evidence" value="ECO:0007669"/>
    <property type="project" value="UniProtKB-SubCell"/>
</dbReference>